<proteinExistence type="predicted"/>
<sequence>MTRYIVCSINLKPSKIKGSLPDVSYTFISVYSHIGHHYEITNDREDAYEFEEFELKEAKFIADCWGMQIKKLI</sequence>
<accession>A0AB37HEI8</accession>
<name>A0AB37HEI8_9BACI</name>
<organism evidence="1 2">
    <name type="scientific">Heyndrickxia sporothermodurans</name>
    <dbReference type="NCBI Taxonomy" id="46224"/>
    <lineage>
        <taxon>Bacteria</taxon>
        <taxon>Bacillati</taxon>
        <taxon>Bacillota</taxon>
        <taxon>Bacilli</taxon>
        <taxon>Bacillales</taxon>
        <taxon>Bacillaceae</taxon>
        <taxon>Heyndrickxia</taxon>
    </lineage>
</organism>
<dbReference type="RefSeq" id="WP_107958425.1">
    <property type="nucleotide sequence ID" value="NZ_CP066701.1"/>
</dbReference>
<gene>
    <name evidence="1" type="ORF">JGZ69_03265</name>
</gene>
<evidence type="ECO:0000313" key="2">
    <source>
        <dbReference type="Proteomes" id="UP000595512"/>
    </source>
</evidence>
<protein>
    <submittedName>
        <fullName evidence="1">Uncharacterized protein</fullName>
    </submittedName>
</protein>
<reference evidence="1 2" key="1">
    <citation type="submission" date="2020-12" db="EMBL/GenBank/DDBJ databases">
        <title>Taxonomic evaluation of the Bacillus sporothermodurans group of bacteria based on whole genome sequences.</title>
        <authorList>
            <person name="Fiedler G."/>
            <person name="Herbstmann A.-D."/>
            <person name="Doll E."/>
            <person name="Wenning M."/>
            <person name="Brinks E."/>
            <person name="Kabisch J."/>
            <person name="Breitenwieser F."/>
            <person name="Lappann M."/>
            <person name="Boehnlein C."/>
            <person name="Franz C."/>
        </authorList>
    </citation>
    <scope>NUCLEOTIDE SEQUENCE [LARGE SCALE GENOMIC DNA]</scope>
    <source>
        <strain evidence="1 2">DSM 10599</strain>
    </source>
</reference>
<dbReference type="KEGG" id="hspo:JGZ69_03265"/>
<evidence type="ECO:0000313" key="1">
    <source>
        <dbReference type="EMBL" id="QQX25977.1"/>
    </source>
</evidence>
<dbReference type="Proteomes" id="UP000595512">
    <property type="component" value="Chromosome"/>
</dbReference>
<dbReference type="EMBL" id="CP066701">
    <property type="protein sequence ID" value="QQX25977.1"/>
    <property type="molecule type" value="Genomic_DNA"/>
</dbReference>
<dbReference type="AlphaFoldDB" id="A0AB37HEI8"/>